<evidence type="ECO:0000313" key="3">
    <source>
        <dbReference type="Proteomes" id="UP000641932"/>
    </source>
</evidence>
<comment type="caution">
    <text evidence="2">The sequence shown here is derived from an EMBL/GenBank/DDBJ whole genome shotgun (WGS) entry which is preliminary data.</text>
</comment>
<accession>A0A917ZWM5</accession>
<dbReference type="Proteomes" id="UP000641932">
    <property type="component" value="Unassembled WGS sequence"/>
</dbReference>
<evidence type="ECO:0000256" key="1">
    <source>
        <dbReference type="SAM" id="MobiDB-lite"/>
    </source>
</evidence>
<protein>
    <submittedName>
        <fullName evidence="2">Uncharacterized protein</fullName>
    </submittedName>
</protein>
<evidence type="ECO:0000313" key="2">
    <source>
        <dbReference type="EMBL" id="GGO99312.1"/>
    </source>
</evidence>
<feature type="region of interest" description="Disordered" evidence="1">
    <location>
        <begin position="1"/>
        <end position="34"/>
    </location>
</feature>
<feature type="compositionally biased region" description="Low complexity" evidence="1">
    <location>
        <begin position="1"/>
        <end position="19"/>
    </location>
</feature>
<keyword evidence="3" id="KW-1185">Reference proteome</keyword>
<reference evidence="2" key="2">
    <citation type="submission" date="2020-09" db="EMBL/GenBank/DDBJ databases">
        <authorList>
            <person name="Sun Q."/>
            <person name="Zhou Y."/>
        </authorList>
    </citation>
    <scope>NUCLEOTIDE SEQUENCE</scope>
    <source>
        <strain evidence="2">CGMCC 4.7201</strain>
    </source>
</reference>
<proteinExistence type="predicted"/>
<reference evidence="2" key="1">
    <citation type="journal article" date="2014" name="Int. J. Syst. Evol. Microbiol.">
        <title>Complete genome sequence of Corynebacterium casei LMG S-19264T (=DSM 44701T), isolated from a smear-ripened cheese.</title>
        <authorList>
            <consortium name="US DOE Joint Genome Institute (JGI-PGF)"/>
            <person name="Walter F."/>
            <person name="Albersmeier A."/>
            <person name="Kalinowski J."/>
            <person name="Ruckert C."/>
        </authorList>
    </citation>
    <scope>NUCLEOTIDE SEQUENCE</scope>
    <source>
        <strain evidence="2">CGMCC 4.7201</strain>
    </source>
</reference>
<sequence length="61" mass="6368">MARTPPRLTLLPTTSRGTGPPEGGRASQNGFATKTYPDGDVFTGVLKVAAPFPVEINLGQI</sequence>
<name>A0A917ZWM5_9ACTN</name>
<dbReference type="AlphaFoldDB" id="A0A917ZWM5"/>
<gene>
    <name evidence="2" type="ORF">GCM10012280_65480</name>
</gene>
<dbReference type="EMBL" id="BMMS01000044">
    <property type="protein sequence ID" value="GGO99312.1"/>
    <property type="molecule type" value="Genomic_DNA"/>
</dbReference>
<organism evidence="2 3">
    <name type="scientific">Wenjunlia tyrosinilytica</name>
    <dbReference type="NCBI Taxonomy" id="1544741"/>
    <lineage>
        <taxon>Bacteria</taxon>
        <taxon>Bacillati</taxon>
        <taxon>Actinomycetota</taxon>
        <taxon>Actinomycetes</taxon>
        <taxon>Kitasatosporales</taxon>
        <taxon>Streptomycetaceae</taxon>
        <taxon>Wenjunlia</taxon>
    </lineage>
</organism>